<reference evidence="2" key="1">
    <citation type="submission" date="2019-09" db="EMBL/GenBank/DDBJ databases">
        <authorList>
            <person name="Zhang L."/>
        </authorList>
    </citation>
    <scope>NUCLEOTIDE SEQUENCE</scope>
</reference>
<accession>A0A5K0WPE4</accession>
<dbReference type="InterPro" id="IPR026971">
    <property type="entry name" value="CND1/NCAPD3"/>
</dbReference>
<evidence type="ECO:0000256" key="1">
    <source>
        <dbReference type="SAM" id="Phobius"/>
    </source>
</evidence>
<dbReference type="Gramene" id="NC10G0248200.1">
    <property type="protein sequence ID" value="NC10G0248200.1:cds"/>
    <property type="gene ID" value="NC10G0248200"/>
</dbReference>
<dbReference type="PANTHER" id="PTHR14222:SF1">
    <property type="entry name" value="CONDENSIN-2 COMPLEX SUBUNIT D3"/>
    <property type="match status" value="1"/>
</dbReference>
<gene>
    <name evidence="2" type="ORF">NYM_LOCUS5515</name>
</gene>
<dbReference type="GO" id="GO:0007076">
    <property type="term" value="P:mitotic chromosome condensation"/>
    <property type="evidence" value="ECO:0007669"/>
    <property type="project" value="InterPro"/>
</dbReference>
<keyword evidence="1" id="KW-0812">Transmembrane</keyword>
<dbReference type="GO" id="GO:0010032">
    <property type="term" value="P:meiotic chromosome condensation"/>
    <property type="evidence" value="ECO:0007669"/>
    <property type="project" value="TreeGrafter"/>
</dbReference>
<dbReference type="GO" id="GO:0000796">
    <property type="term" value="C:condensin complex"/>
    <property type="evidence" value="ECO:0007669"/>
    <property type="project" value="TreeGrafter"/>
</dbReference>
<name>A0A5K0WPE4_9MAGN</name>
<dbReference type="PANTHER" id="PTHR14222">
    <property type="entry name" value="CONDENSIN"/>
    <property type="match status" value="1"/>
</dbReference>
<protein>
    <submittedName>
        <fullName evidence="2">Uncharacterized protein</fullName>
    </submittedName>
</protein>
<keyword evidence="1" id="KW-1133">Transmembrane helix</keyword>
<organism evidence="2">
    <name type="scientific">Nymphaea colorata</name>
    <name type="common">pocket water lily</name>
    <dbReference type="NCBI Taxonomy" id="210225"/>
    <lineage>
        <taxon>Eukaryota</taxon>
        <taxon>Viridiplantae</taxon>
        <taxon>Streptophyta</taxon>
        <taxon>Embryophyta</taxon>
        <taxon>Tracheophyta</taxon>
        <taxon>Spermatophyta</taxon>
        <taxon>Magnoliopsida</taxon>
        <taxon>Nymphaeales</taxon>
        <taxon>Nymphaeaceae</taxon>
        <taxon>Nymphaea</taxon>
    </lineage>
</organism>
<dbReference type="EMBL" id="LR721775">
    <property type="protein sequence ID" value="VVV55133.1"/>
    <property type="molecule type" value="Genomic_DNA"/>
</dbReference>
<sequence>MLKSFSADVVDNAMQRDHVKWRAALFHRFLLALVDESQKIRTLADFLFSSFLKSGFFLIIITLAPSNHYINLQKLLMIAEANIF</sequence>
<evidence type="ECO:0000313" key="2">
    <source>
        <dbReference type="EMBL" id="VVV55133.1"/>
    </source>
</evidence>
<keyword evidence="1" id="KW-0472">Membrane</keyword>
<dbReference type="GO" id="GO:0042393">
    <property type="term" value="F:histone binding"/>
    <property type="evidence" value="ECO:0007669"/>
    <property type="project" value="TreeGrafter"/>
</dbReference>
<dbReference type="AlphaFoldDB" id="A0A5K0WPE4"/>
<feature type="transmembrane region" description="Helical" evidence="1">
    <location>
        <begin position="46"/>
        <end position="64"/>
    </location>
</feature>
<dbReference type="GO" id="GO:0000779">
    <property type="term" value="C:condensed chromosome, centromeric region"/>
    <property type="evidence" value="ECO:0007669"/>
    <property type="project" value="TreeGrafter"/>
</dbReference>
<proteinExistence type="predicted"/>